<evidence type="ECO:0000256" key="4">
    <source>
        <dbReference type="ARBA" id="ARBA00022801"/>
    </source>
</evidence>
<dbReference type="InterPro" id="IPR004603">
    <property type="entry name" value="DNA_mismatch_endonuc_vsr"/>
</dbReference>
<evidence type="ECO:0000256" key="1">
    <source>
        <dbReference type="ARBA" id="ARBA00022722"/>
    </source>
</evidence>
<evidence type="ECO:0000256" key="6">
    <source>
        <dbReference type="ARBA" id="ARBA00029466"/>
    </source>
</evidence>
<gene>
    <name evidence="7" type="ORF">ISU07_06430</name>
</gene>
<sequence length="147" mass="17127">MTRDPQTTSRIMSAVRHTGTRPEMALRRELHKRGLRFRVSTNLVGKPDIVFGPARVACFVDGDRWHGNGWRTRGYKSFKDEFRHANSDFWMKKISRNMQRDAQVTEALTNDGWEVIRVWASDVERDVVRVADRVELAVRSRREGTGR</sequence>
<dbReference type="GO" id="GO:0016787">
    <property type="term" value="F:hydrolase activity"/>
    <property type="evidence" value="ECO:0007669"/>
    <property type="project" value="UniProtKB-KW"/>
</dbReference>
<evidence type="ECO:0000256" key="2">
    <source>
        <dbReference type="ARBA" id="ARBA00022759"/>
    </source>
</evidence>
<accession>A0A930VDS8</accession>
<keyword evidence="8" id="KW-1185">Reference proteome</keyword>
<evidence type="ECO:0000313" key="7">
    <source>
        <dbReference type="EMBL" id="MBF4762757.1"/>
    </source>
</evidence>
<dbReference type="Gene3D" id="3.40.960.10">
    <property type="entry name" value="VSR Endonuclease"/>
    <property type="match status" value="1"/>
</dbReference>
<dbReference type="Proteomes" id="UP000640489">
    <property type="component" value="Unassembled WGS sequence"/>
</dbReference>
<keyword evidence="2 7" id="KW-0255">Endonuclease</keyword>
<evidence type="ECO:0000256" key="3">
    <source>
        <dbReference type="ARBA" id="ARBA00022763"/>
    </source>
</evidence>
<keyword evidence="4" id="KW-0378">Hydrolase</keyword>
<reference evidence="7" key="1">
    <citation type="submission" date="2020-11" db="EMBL/GenBank/DDBJ databases">
        <title>Nocardioides sp. nov., isolated from Soil of Cynanchum wilfordii Hemsley rhizosphere.</title>
        <authorList>
            <person name="Lee J.-S."/>
            <person name="Suh M.K."/>
            <person name="Kim J.-S."/>
        </authorList>
    </citation>
    <scope>NUCLEOTIDE SEQUENCE</scope>
    <source>
        <strain evidence="7">KCTC 19275</strain>
    </source>
</reference>
<proteinExistence type="inferred from homology"/>
<keyword evidence="5" id="KW-0234">DNA repair</keyword>
<dbReference type="EMBL" id="JADKPN010000002">
    <property type="protein sequence ID" value="MBF4762757.1"/>
    <property type="molecule type" value="Genomic_DNA"/>
</dbReference>
<keyword evidence="3" id="KW-0227">DNA damage</keyword>
<dbReference type="NCBIfam" id="TIGR00632">
    <property type="entry name" value="vsr"/>
    <property type="match status" value="1"/>
</dbReference>
<dbReference type="AlphaFoldDB" id="A0A930VDS8"/>
<dbReference type="InterPro" id="IPR011335">
    <property type="entry name" value="Restrct_endonuc-II-like"/>
</dbReference>
<dbReference type="Pfam" id="PF03852">
    <property type="entry name" value="Vsr"/>
    <property type="match status" value="1"/>
</dbReference>
<name>A0A930VDS8_9ACTN</name>
<evidence type="ECO:0000256" key="5">
    <source>
        <dbReference type="ARBA" id="ARBA00023204"/>
    </source>
</evidence>
<dbReference type="SUPFAM" id="SSF52980">
    <property type="entry name" value="Restriction endonuclease-like"/>
    <property type="match status" value="1"/>
</dbReference>
<organism evidence="7 8">
    <name type="scientific">Nocardioides islandensis</name>
    <dbReference type="NCBI Taxonomy" id="433663"/>
    <lineage>
        <taxon>Bacteria</taxon>
        <taxon>Bacillati</taxon>
        <taxon>Actinomycetota</taxon>
        <taxon>Actinomycetes</taxon>
        <taxon>Propionibacteriales</taxon>
        <taxon>Nocardioidaceae</taxon>
        <taxon>Nocardioides</taxon>
    </lineage>
</organism>
<dbReference type="GO" id="GO:0006298">
    <property type="term" value="P:mismatch repair"/>
    <property type="evidence" value="ECO:0007669"/>
    <property type="project" value="InterPro"/>
</dbReference>
<dbReference type="GO" id="GO:0004519">
    <property type="term" value="F:endonuclease activity"/>
    <property type="evidence" value="ECO:0007669"/>
    <property type="project" value="UniProtKB-KW"/>
</dbReference>
<dbReference type="CDD" id="cd00221">
    <property type="entry name" value="Vsr"/>
    <property type="match status" value="1"/>
</dbReference>
<protein>
    <submittedName>
        <fullName evidence="7">Very short patch repair endonuclease</fullName>
    </submittedName>
</protein>
<comment type="caution">
    <text evidence="7">The sequence shown here is derived from an EMBL/GenBank/DDBJ whole genome shotgun (WGS) entry which is preliminary data.</text>
</comment>
<comment type="similarity">
    <text evidence="6">Belongs to the Vsr family.</text>
</comment>
<evidence type="ECO:0000313" key="8">
    <source>
        <dbReference type="Proteomes" id="UP000640489"/>
    </source>
</evidence>
<dbReference type="RefSeq" id="WP_194705937.1">
    <property type="nucleotide sequence ID" value="NZ_JADKPN010000002.1"/>
</dbReference>
<keyword evidence="1" id="KW-0540">Nuclease</keyword>